<gene>
    <name evidence="1" type="ORF">H4683_002770</name>
</gene>
<organism evidence="1 2">
    <name type="scientific">Sporosarcina limicola</name>
    <dbReference type="NCBI Taxonomy" id="34101"/>
    <lineage>
        <taxon>Bacteria</taxon>
        <taxon>Bacillati</taxon>
        <taxon>Bacillota</taxon>
        <taxon>Bacilli</taxon>
        <taxon>Bacillales</taxon>
        <taxon>Caryophanaceae</taxon>
        <taxon>Sporosarcina</taxon>
    </lineage>
</organism>
<dbReference type="AlphaFoldDB" id="A0A927MJ60"/>
<sequence>MILNEVITLELIEELIDVFLQGDQSEMPYVLNRQTWGGFFGRAGRADRRA</sequence>
<evidence type="ECO:0000313" key="1">
    <source>
        <dbReference type="EMBL" id="MBE1555650.1"/>
    </source>
</evidence>
<keyword evidence="2" id="KW-1185">Reference proteome</keyword>
<name>A0A927MJ60_9BACL</name>
<accession>A0A927MJ60</accession>
<dbReference type="EMBL" id="JADBEL010000015">
    <property type="protein sequence ID" value="MBE1555650.1"/>
    <property type="molecule type" value="Genomic_DNA"/>
</dbReference>
<reference evidence="1" key="1">
    <citation type="submission" date="2020-10" db="EMBL/GenBank/DDBJ databases">
        <title>Genomic Encyclopedia of Type Strains, Phase IV (KMG-IV): sequencing the most valuable type-strain genomes for metagenomic binning, comparative biology and taxonomic classification.</title>
        <authorList>
            <person name="Goeker M."/>
        </authorList>
    </citation>
    <scope>NUCLEOTIDE SEQUENCE</scope>
    <source>
        <strain evidence="1">DSM 13886</strain>
    </source>
</reference>
<protein>
    <submittedName>
        <fullName evidence="1">Uncharacterized protein</fullName>
    </submittedName>
</protein>
<dbReference type="Proteomes" id="UP000658225">
    <property type="component" value="Unassembled WGS sequence"/>
</dbReference>
<proteinExistence type="predicted"/>
<comment type="caution">
    <text evidence="1">The sequence shown here is derived from an EMBL/GenBank/DDBJ whole genome shotgun (WGS) entry which is preliminary data.</text>
</comment>
<evidence type="ECO:0000313" key="2">
    <source>
        <dbReference type="Proteomes" id="UP000658225"/>
    </source>
</evidence>